<keyword evidence="2" id="KW-0812">Transmembrane</keyword>
<keyword evidence="1" id="KW-0175">Coiled coil</keyword>
<feature type="coiled-coil region" evidence="1">
    <location>
        <begin position="52"/>
        <end position="83"/>
    </location>
</feature>
<feature type="transmembrane region" description="Helical" evidence="2">
    <location>
        <begin position="35"/>
        <end position="52"/>
    </location>
</feature>
<accession>A0A8S5PH70</accession>
<evidence type="ECO:0000313" key="3">
    <source>
        <dbReference type="EMBL" id="DAE05721.1"/>
    </source>
</evidence>
<keyword evidence="2" id="KW-1133">Transmembrane helix</keyword>
<name>A0A8S5PH70_9CAUD</name>
<evidence type="ECO:0000256" key="2">
    <source>
        <dbReference type="SAM" id="Phobius"/>
    </source>
</evidence>
<sequence>MKKILSWCGSHTELLCAFFLLGCCINSAVKEGWSVAILFLPFIAMWIFVYRLQKFICRLIKKNEELKEINKQLEKAYKEKTLAFIRTDDLKMLYIYKYLLAQNNVDLCKRKINCTKYLERREYYERMIEFFVKDIKSKEMQ</sequence>
<organism evidence="3">
    <name type="scientific">Siphoviridae sp. ctM5A27</name>
    <dbReference type="NCBI Taxonomy" id="2825459"/>
    <lineage>
        <taxon>Viruses</taxon>
        <taxon>Duplodnaviria</taxon>
        <taxon>Heunggongvirae</taxon>
        <taxon>Uroviricota</taxon>
        <taxon>Caudoviricetes</taxon>
    </lineage>
</organism>
<dbReference type="EMBL" id="BK015415">
    <property type="protein sequence ID" value="DAE05721.1"/>
    <property type="molecule type" value="Genomic_DNA"/>
</dbReference>
<keyword evidence="2" id="KW-0472">Membrane</keyword>
<protein>
    <submittedName>
        <fullName evidence="3">Uncharacterized protein</fullName>
    </submittedName>
</protein>
<proteinExistence type="predicted"/>
<reference evidence="3" key="1">
    <citation type="journal article" date="2021" name="Proc. Natl. Acad. Sci. U.S.A.">
        <title>A Catalog of Tens of Thousands of Viruses from Human Metagenomes Reveals Hidden Associations with Chronic Diseases.</title>
        <authorList>
            <person name="Tisza M.J."/>
            <person name="Buck C.B."/>
        </authorList>
    </citation>
    <scope>NUCLEOTIDE SEQUENCE</scope>
    <source>
        <strain evidence="3">CtM5A27</strain>
    </source>
</reference>
<evidence type="ECO:0000256" key="1">
    <source>
        <dbReference type="SAM" id="Coils"/>
    </source>
</evidence>
<feature type="transmembrane region" description="Helical" evidence="2">
    <location>
        <begin position="12"/>
        <end position="29"/>
    </location>
</feature>